<gene>
    <name evidence="3" type="ORF">GCM10023205_79510</name>
</gene>
<evidence type="ECO:0000313" key="3">
    <source>
        <dbReference type="EMBL" id="GAA4994731.1"/>
    </source>
</evidence>
<dbReference type="Proteomes" id="UP001500466">
    <property type="component" value="Unassembled WGS sequence"/>
</dbReference>
<evidence type="ECO:0000259" key="2">
    <source>
        <dbReference type="Pfam" id="PF13613"/>
    </source>
</evidence>
<dbReference type="EMBL" id="BAABHS010000053">
    <property type="protein sequence ID" value="GAA4994731.1"/>
    <property type="molecule type" value="Genomic_DNA"/>
</dbReference>
<feature type="region of interest" description="Disordered" evidence="1">
    <location>
        <begin position="68"/>
        <end position="88"/>
    </location>
</feature>
<comment type="caution">
    <text evidence="3">The sequence shown here is derived from an EMBL/GenBank/DDBJ whole genome shotgun (WGS) entry which is preliminary data.</text>
</comment>
<evidence type="ECO:0000313" key="4">
    <source>
        <dbReference type="Proteomes" id="UP001500466"/>
    </source>
</evidence>
<name>A0ABP9ICJ3_9ACTN</name>
<sequence>MTPHGPRRGRLWCLPSDRRVLLIAVGLRTNLTMRQMAPLFGASIATARRIVQRLSLYLALEPAARPEAAAERLPSGEGQPARPIPVSP</sequence>
<dbReference type="Pfam" id="PF13613">
    <property type="entry name" value="HTH_Tnp_4"/>
    <property type="match status" value="1"/>
</dbReference>
<protein>
    <recommendedName>
        <fullName evidence="2">Transposase Helix-turn-helix domain-containing protein</fullName>
    </recommendedName>
</protein>
<evidence type="ECO:0000256" key="1">
    <source>
        <dbReference type="SAM" id="MobiDB-lite"/>
    </source>
</evidence>
<reference evidence="4" key="1">
    <citation type="journal article" date="2019" name="Int. J. Syst. Evol. Microbiol.">
        <title>The Global Catalogue of Microorganisms (GCM) 10K type strain sequencing project: providing services to taxonomists for standard genome sequencing and annotation.</title>
        <authorList>
            <consortium name="The Broad Institute Genomics Platform"/>
            <consortium name="The Broad Institute Genome Sequencing Center for Infectious Disease"/>
            <person name="Wu L."/>
            <person name="Ma J."/>
        </authorList>
    </citation>
    <scope>NUCLEOTIDE SEQUENCE [LARGE SCALE GENOMIC DNA]</scope>
    <source>
        <strain evidence="4">JCM 17986</strain>
    </source>
</reference>
<organism evidence="3 4">
    <name type="scientific">Yinghuangia aomiensis</name>
    <dbReference type="NCBI Taxonomy" id="676205"/>
    <lineage>
        <taxon>Bacteria</taxon>
        <taxon>Bacillati</taxon>
        <taxon>Actinomycetota</taxon>
        <taxon>Actinomycetes</taxon>
        <taxon>Kitasatosporales</taxon>
        <taxon>Streptomycetaceae</taxon>
        <taxon>Yinghuangia</taxon>
    </lineage>
</organism>
<proteinExistence type="predicted"/>
<keyword evidence="4" id="KW-1185">Reference proteome</keyword>
<accession>A0ABP9ICJ3</accession>
<dbReference type="InterPro" id="IPR027805">
    <property type="entry name" value="Transposase_HTH_dom"/>
</dbReference>
<feature type="domain" description="Transposase Helix-turn-helix" evidence="2">
    <location>
        <begin position="12"/>
        <end position="55"/>
    </location>
</feature>